<sequence>LLSTILKENNIYEKTICNTKLLLKDIEVFTKQVNVVNDSAKIIQPLERFLIKLAVLLGGKVYFAPQAEVIKLGISSFGQTGFCKGLVDSFFKNRDKVKNLGALPKKAFFSQHKQGISFSLQGFYDTGGKDKFSERLVTAAIMHKKLEIEWRPPIFQCCRGKWASRHRTAIEVGLKSYGKHRSK</sequence>
<dbReference type="AlphaFoldDB" id="X1F008"/>
<reference evidence="1" key="1">
    <citation type="journal article" date="2014" name="Front. Microbiol.">
        <title>High frequency of phylogenetically diverse reductive dehalogenase-homologous genes in deep subseafloor sedimentary metagenomes.</title>
        <authorList>
            <person name="Kawai M."/>
            <person name="Futagami T."/>
            <person name="Toyoda A."/>
            <person name="Takaki Y."/>
            <person name="Nishi S."/>
            <person name="Hori S."/>
            <person name="Arai W."/>
            <person name="Tsubouchi T."/>
            <person name="Morono Y."/>
            <person name="Uchiyama I."/>
            <person name="Ito T."/>
            <person name="Fujiyama A."/>
            <person name="Inagaki F."/>
            <person name="Takami H."/>
        </authorList>
    </citation>
    <scope>NUCLEOTIDE SEQUENCE</scope>
    <source>
        <strain evidence="1">Expedition CK06-06</strain>
    </source>
</reference>
<evidence type="ECO:0000313" key="1">
    <source>
        <dbReference type="EMBL" id="GAH14148.1"/>
    </source>
</evidence>
<gene>
    <name evidence="1" type="ORF">S01H4_56485</name>
</gene>
<name>X1F008_9ZZZZ</name>
<feature type="non-terminal residue" evidence="1">
    <location>
        <position position="1"/>
    </location>
</feature>
<dbReference type="EMBL" id="BART01032733">
    <property type="protein sequence ID" value="GAH14148.1"/>
    <property type="molecule type" value="Genomic_DNA"/>
</dbReference>
<proteinExistence type="predicted"/>
<protein>
    <submittedName>
        <fullName evidence="1">Uncharacterized protein</fullName>
    </submittedName>
</protein>
<comment type="caution">
    <text evidence="1">The sequence shown here is derived from an EMBL/GenBank/DDBJ whole genome shotgun (WGS) entry which is preliminary data.</text>
</comment>
<accession>X1F008</accession>
<organism evidence="1">
    <name type="scientific">marine sediment metagenome</name>
    <dbReference type="NCBI Taxonomy" id="412755"/>
    <lineage>
        <taxon>unclassified sequences</taxon>
        <taxon>metagenomes</taxon>
        <taxon>ecological metagenomes</taxon>
    </lineage>
</organism>